<sequence length="105" mass="12064">MQVESAWKCWEVFLPSSSCKQACVVPFRPGELYNLGQWAHPSFISERNHPKKEKKKKKHRYQEPTKASSLAVVKNKIVTVPSYTCLNEPVPVFKHTGVLLKRTII</sequence>
<comment type="caution">
    <text evidence="1">The sequence shown here is derived from an EMBL/GenBank/DDBJ whole genome shotgun (WGS) entry which is preliminary data.</text>
</comment>
<name>A0AAN9KKS0_CLITE</name>
<dbReference type="Proteomes" id="UP001359559">
    <property type="component" value="Unassembled WGS sequence"/>
</dbReference>
<evidence type="ECO:0000313" key="1">
    <source>
        <dbReference type="EMBL" id="KAK7319049.1"/>
    </source>
</evidence>
<evidence type="ECO:0000313" key="2">
    <source>
        <dbReference type="Proteomes" id="UP001359559"/>
    </source>
</evidence>
<dbReference type="AlphaFoldDB" id="A0AAN9KKS0"/>
<gene>
    <name evidence="1" type="ORF">RJT34_03759</name>
</gene>
<protein>
    <submittedName>
        <fullName evidence="1">Uncharacterized protein</fullName>
    </submittedName>
</protein>
<keyword evidence="2" id="KW-1185">Reference proteome</keyword>
<accession>A0AAN9KKS0</accession>
<reference evidence="1 2" key="1">
    <citation type="submission" date="2024-01" db="EMBL/GenBank/DDBJ databases">
        <title>The genomes of 5 underutilized Papilionoideae crops provide insights into root nodulation and disease resistance.</title>
        <authorList>
            <person name="Yuan L."/>
        </authorList>
    </citation>
    <scope>NUCLEOTIDE SEQUENCE [LARGE SCALE GENOMIC DNA]</scope>
    <source>
        <strain evidence="1">LY-2023</strain>
        <tissue evidence="1">Leaf</tissue>
    </source>
</reference>
<dbReference type="EMBL" id="JAYKXN010000001">
    <property type="protein sequence ID" value="KAK7319049.1"/>
    <property type="molecule type" value="Genomic_DNA"/>
</dbReference>
<proteinExistence type="predicted"/>
<organism evidence="1 2">
    <name type="scientific">Clitoria ternatea</name>
    <name type="common">Butterfly pea</name>
    <dbReference type="NCBI Taxonomy" id="43366"/>
    <lineage>
        <taxon>Eukaryota</taxon>
        <taxon>Viridiplantae</taxon>
        <taxon>Streptophyta</taxon>
        <taxon>Embryophyta</taxon>
        <taxon>Tracheophyta</taxon>
        <taxon>Spermatophyta</taxon>
        <taxon>Magnoliopsida</taxon>
        <taxon>eudicotyledons</taxon>
        <taxon>Gunneridae</taxon>
        <taxon>Pentapetalae</taxon>
        <taxon>rosids</taxon>
        <taxon>fabids</taxon>
        <taxon>Fabales</taxon>
        <taxon>Fabaceae</taxon>
        <taxon>Papilionoideae</taxon>
        <taxon>50 kb inversion clade</taxon>
        <taxon>NPAAA clade</taxon>
        <taxon>indigoferoid/millettioid clade</taxon>
        <taxon>Phaseoleae</taxon>
        <taxon>Clitoria</taxon>
    </lineage>
</organism>